<dbReference type="WBParaSite" id="SMUV_0000054901-mRNA-1">
    <property type="protein sequence ID" value="SMUV_0000054901-mRNA-1"/>
    <property type="gene ID" value="SMUV_0000054901"/>
</dbReference>
<evidence type="ECO:0000256" key="4">
    <source>
        <dbReference type="ARBA" id="ARBA00022989"/>
    </source>
</evidence>
<dbReference type="STRING" id="451379.A0A0N5A8Y5"/>
<dbReference type="Proteomes" id="UP000046393">
    <property type="component" value="Unplaced"/>
</dbReference>
<keyword evidence="7" id="KW-1185">Reference proteome</keyword>
<evidence type="ECO:0000256" key="6">
    <source>
        <dbReference type="SAM" id="Phobius"/>
    </source>
</evidence>
<dbReference type="AlphaFoldDB" id="A0A0N5A8Y5"/>
<feature type="transmembrane region" description="Helical" evidence="6">
    <location>
        <begin position="90"/>
        <end position="111"/>
    </location>
</feature>
<reference evidence="8" key="1">
    <citation type="submission" date="2017-02" db="UniProtKB">
        <authorList>
            <consortium name="WormBaseParasite"/>
        </authorList>
    </citation>
    <scope>IDENTIFICATION</scope>
</reference>
<dbReference type="InterPro" id="IPR007271">
    <property type="entry name" value="Nuc_sug_transpt"/>
</dbReference>
<sequence>MVQMPKSSNQTNSSHGLFIIGVLAVFSMCWTSAFAGVYFEKVLKKSVLNIWIENVRLGITALIFSAIAMLGFDGSQIRKDGLFHNWSKLIWLIALLSAVGGLTVSAVMKYADNIKKTLCQSLAIACIAILSVLTNDAEANPMLFCGIFLVVLSTYVYSVESKED</sequence>
<keyword evidence="3 6" id="KW-0812">Transmembrane</keyword>
<dbReference type="GO" id="GO:0015165">
    <property type="term" value="F:pyrimidine nucleotide-sugar transmembrane transporter activity"/>
    <property type="evidence" value="ECO:0007669"/>
    <property type="project" value="InterPro"/>
</dbReference>
<feature type="transmembrane region" description="Helical" evidence="6">
    <location>
        <begin position="16"/>
        <end position="39"/>
    </location>
</feature>
<protein>
    <submittedName>
        <fullName evidence="8">EamA domain-containing protein</fullName>
    </submittedName>
</protein>
<keyword evidence="2" id="KW-0762">Sugar transport</keyword>
<organism evidence="7 8">
    <name type="scientific">Syphacia muris</name>
    <dbReference type="NCBI Taxonomy" id="451379"/>
    <lineage>
        <taxon>Eukaryota</taxon>
        <taxon>Metazoa</taxon>
        <taxon>Ecdysozoa</taxon>
        <taxon>Nematoda</taxon>
        <taxon>Chromadorea</taxon>
        <taxon>Rhabditida</taxon>
        <taxon>Spirurina</taxon>
        <taxon>Oxyuridomorpha</taxon>
        <taxon>Oxyuroidea</taxon>
        <taxon>Oxyuridae</taxon>
        <taxon>Syphacia</taxon>
    </lineage>
</organism>
<evidence type="ECO:0000256" key="1">
    <source>
        <dbReference type="ARBA" id="ARBA00004141"/>
    </source>
</evidence>
<dbReference type="GO" id="GO:0000139">
    <property type="term" value="C:Golgi membrane"/>
    <property type="evidence" value="ECO:0007669"/>
    <property type="project" value="InterPro"/>
</dbReference>
<comment type="subcellular location">
    <subcellularLocation>
        <location evidence="1">Membrane</location>
        <topology evidence="1">Multi-pass membrane protein</topology>
    </subcellularLocation>
</comment>
<feature type="transmembrane region" description="Helical" evidence="6">
    <location>
        <begin position="118"/>
        <end position="135"/>
    </location>
</feature>
<evidence type="ECO:0000313" key="8">
    <source>
        <dbReference type="WBParaSite" id="SMUV_0000054901-mRNA-1"/>
    </source>
</evidence>
<feature type="transmembrane region" description="Helical" evidence="6">
    <location>
        <begin position="51"/>
        <end position="70"/>
    </location>
</feature>
<dbReference type="NCBIfam" id="TIGR00803">
    <property type="entry name" value="nst"/>
    <property type="match status" value="1"/>
</dbReference>
<evidence type="ECO:0000256" key="5">
    <source>
        <dbReference type="ARBA" id="ARBA00023136"/>
    </source>
</evidence>
<keyword evidence="4 6" id="KW-1133">Transmembrane helix</keyword>
<feature type="transmembrane region" description="Helical" evidence="6">
    <location>
        <begin position="141"/>
        <end position="159"/>
    </location>
</feature>
<evidence type="ECO:0000256" key="3">
    <source>
        <dbReference type="ARBA" id="ARBA00022692"/>
    </source>
</evidence>
<dbReference type="Pfam" id="PF04142">
    <property type="entry name" value="Nuc_sug_transp"/>
    <property type="match status" value="1"/>
</dbReference>
<accession>A0A0N5A8Y5</accession>
<dbReference type="PANTHER" id="PTHR10231">
    <property type="entry name" value="NUCLEOTIDE-SUGAR TRANSMEMBRANE TRANSPORTER"/>
    <property type="match status" value="1"/>
</dbReference>
<keyword evidence="2" id="KW-0813">Transport</keyword>
<name>A0A0N5A8Y5_9BILA</name>
<proteinExistence type="predicted"/>
<keyword evidence="5 6" id="KW-0472">Membrane</keyword>
<evidence type="ECO:0000256" key="2">
    <source>
        <dbReference type="ARBA" id="ARBA00022597"/>
    </source>
</evidence>
<evidence type="ECO:0000313" key="7">
    <source>
        <dbReference type="Proteomes" id="UP000046393"/>
    </source>
</evidence>